<dbReference type="GO" id="GO:0016020">
    <property type="term" value="C:membrane"/>
    <property type="evidence" value="ECO:0007669"/>
    <property type="project" value="TreeGrafter"/>
</dbReference>
<dbReference type="PRINTS" id="PR00081">
    <property type="entry name" value="GDHRDH"/>
</dbReference>
<dbReference type="Proteomes" id="UP000249794">
    <property type="component" value="Unassembled WGS sequence"/>
</dbReference>
<evidence type="ECO:0000256" key="3">
    <source>
        <dbReference type="RuleBase" id="RU000363"/>
    </source>
</evidence>
<evidence type="ECO:0000313" key="5">
    <source>
        <dbReference type="Proteomes" id="UP000249794"/>
    </source>
</evidence>
<dbReference type="AlphaFoldDB" id="A0A2W4XER1"/>
<dbReference type="Pfam" id="PF00106">
    <property type="entry name" value="adh_short"/>
    <property type="match status" value="1"/>
</dbReference>
<dbReference type="InterPro" id="IPR036291">
    <property type="entry name" value="NAD(P)-bd_dom_sf"/>
</dbReference>
<dbReference type="EMBL" id="QBMP01000111">
    <property type="protein sequence ID" value="PZO54712.1"/>
    <property type="molecule type" value="Genomic_DNA"/>
</dbReference>
<dbReference type="GO" id="GO:0016491">
    <property type="term" value="F:oxidoreductase activity"/>
    <property type="evidence" value="ECO:0007669"/>
    <property type="project" value="UniProtKB-KW"/>
</dbReference>
<dbReference type="Gene3D" id="3.40.50.720">
    <property type="entry name" value="NAD(P)-binding Rossmann-like Domain"/>
    <property type="match status" value="1"/>
</dbReference>
<evidence type="ECO:0000313" key="4">
    <source>
        <dbReference type="EMBL" id="PZO54712.1"/>
    </source>
</evidence>
<dbReference type="PIRSF" id="PIRSF000126">
    <property type="entry name" value="11-beta-HSD1"/>
    <property type="match status" value="1"/>
</dbReference>
<reference evidence="4 5" key="2">
    <citation type="submission" date="2018-06" db="EMBL/GenBank/DDBJ databases">
        <title>Metagenomic assembly of (sub)arctic Cyanobacteria and their associated microbiome from non-axenic cultures.</title>
        <authorList>
            <person name="Baurain D."/>
        </authorList>
    </citation>
    <scope>NUCLEOTIDE SEQUENCE [LARGE SCALE GENOMIC DNA]</scope>
    <source>
        <strain evidence="4">ULC027bin1</strain>
    </source>
</reference>
<dbReference type="PRINTS" id="PR00080">
    <property type="entry name" value="SDRFAMILY"/>
</dbReference>
<comment type="caution">
    <text evidence="4">The sequence shown here is derived from an EMBL/GenBank/DDBJ whole genome shotgun (WGS) entry which is preliminary data.</text>
</comment>
<gene>
    <name evidence="4" type="ORF">DCF15_11550</name>
</gene>
<comment type="similarity">
    <text evidence="1 3">Belongs to the short-chain dehydrogenases/reductases (SDR) family.</text>
</comment>
<name>A0A2W4XER1_9CYAN</name>
<keyword evidence="2" id="KW-0560">Oxidoreductase</keyword>
<evidence type="ECO:0000256" key="1">
    <source>
        <dbReference type="ARBA" id="ARBA00006484"/>
    </source>
</evidence>
<dbReference type="CDD" id="cd05233">
    <property type="entry name" value="SDR_c"/>
    <property type="match status" value="1"/>
</dbReference>
<organism evidence="4 5">
    <name type="scientific">Phormidesmis priestleyi</name>
    <dbReference type="NCBI Taxonomy" id="268141"/>
    <lineage>
        <taxon>Bacteria</taxon>
        <taxon>Bacillati</taxon>
        <taxon>Cyanobacteriota</taxon>
        <taxon>Cyanophyceae</taxon>
        <taxon>Leptolyngbyales</taxon>
        <taxon>Leptolyngbyaceae</taxon>
        <taxon>Phormidesmis</taxon>
    </lineage>
</organism>
<protein>
    <submittedName>
        <fullName evidence="4">Short-chain dehydrogenase</fullName>
    </submittedName>
</protein>
<dbReference type="SUPFAM" id="SSF51735">
    <property type="entry name" value="NAD(P)-binding Rossmann-fold domains"/>
    <property type="match status" value="1"/>
</dbReference>
<dbReference type="PANTHER" id="PTHR44196:SF2">
    <property type="entry name" value="SHORT-CHAIN DEHYDROGENASE-RELATED"/>
    <property type="match status" value="1"/>
</dbReference>
<reference evidence="5" key="1">
    <citation type="submission" date="2018-04" db="EMBL/GenBank/DDBJ databases">
        <authorList>
            <person name="Cornet L."/>
        </authorList>
    </citation>
    <scope>NUCLEOTIDE SEQUENCE [LARGE SCALE GENOMIC DNA]</scope>
</reference>
<dbReference type="InterPro" id="IPR002347">
    <property type="entry name" value="SDR_fam"/>
</dbReference>
<dbReference type="PANTHER" id="PTHR44196">
    <property type="entry name" value="DEHYDROGENASE/REDUCTASE SDR FAMILY MEMBER 7B"/>
    <property type="match status" value="1"/>
</dbReference>
<accession>A0A2W4XER1</accession>
<proteinExistence type="inferred from homology"/>
<sequence length="262" mass="27981">MTQTALITGASSGIGLELAKVFARNQHNLILVARSEDKLKALQQELSAQYAIAVVVCVYDLTDKDAPAQLFSQIQAQNLTVDVLVNNAGYGDYSEFVSSDWEKVQGMILLNILAVTHLTRLFLPAMVARGSGKILNVSSTAAFQPGPMMAVYFASKAYGLSFSEAIAAETEDQGISVTVLCPGPTQSDFIDTANMDNMALANKASTDKIPTAAAVAEFGYSALQRGQVVAVHGLANQLLTFSTRLVPRGLLRKGVKQFMASK</sequence>
<evidence type="ECO:0000256" key="2">
    <source>
        <dbReference type="ARBA" id="ARBA00023002"/>
    </source>
</evidence>